<keyword evidence="1" id="KW-0472">Membrane</keyword>
<comment type="caution">
    <text evidence="2">The sequence shown here is derived from an EMBL/GenBank/DDBJ whole genome shotgun (WGS) entry which is preliminary data.</text>
</comment>
<protein>
    <submittedName>
        <fullName evidence="2">Uncharacterized protein</fullName>
    </submittedName>
</protein>
<evidence type="ECO:0000313" key="2">
    <source>
        <dbReference type="EMBL" id="KAK1849300.1"/>
    </source>
</evidence>
<dbReference type="EMBL" id="JAQOWY010000147">
    <property type="protein sequence ID" value="KAK1849300.1"/>
    <property type="molecule type" value="Genomic_DNA"/>
</dbReference>
<keyword evidence="1" id="KW-0812">Transmembrane</keyword>
<dbReference type="AlphaFoldDB" id="A0AAD9EI73"/>
<reference evidence="2" key="1">
    <citation type="submission" date="2023-01" db="EMBL/GenBank/DDBJ databases">
        <title>Colletotrichum chrysophilum M932 genome sequence.</title>
        <authorList>
            <person name="Baroncelli R."/>
        </authorList>
    </citation>
    <scope>NUCLEOTIDE SEQUENCE</scope>
    <source>
        <strain evidence="2">M932</strain>
    </source>
</reference>
<proteinExistence type="predicted"/>
<name>A0AAD9EI73_9PEZI</name>
<organism evidence="2 3">
    <name type="scientific">Colletotrichum chrysophilum</name>
    <dbReference type="NCBI Taxonomy" id="1836956"/>
    <lineage>
        <taxon>Eukaryota</taxon>
        <taxon>Fungi</taxon>
        <taxon>Dikarya</taxon>
        <taxon>Ascomycota</taxon>
        <taxon>Pezizomycotina</taxon>
        <taxon>Sordariomycetes</taxon>
        <taxon>Hypocreomycetidae</taxon>
        <taxon>Glomerellales</taxon>
        <taxon>Glomerellaceae</taxon>
        <taxon>Colletotrichum</taxon>
        <taxon>Colletotrichum gloeosporioides species complex</taxon>
    </lineage>
</organism>
<keyword evidence="1" id="KW-1133">Transmembrane helix</keyword>
<sequence length="96" mass="10612">MGETDEINFSASKERLLSSSLSRHEDENVEQIRKSRPHKYSWALVLGLGLSLVLNVGLLGHLFYRAKLPKAATSHQLSSAKSVIALYSPANDAVEY</sequence>
<dbReference type="Proteomes" id="UP001243330">
    <property type="component" value="Unassembled WGS sequence"/>
</dbReference>
<keyword evidence="3" id="KW-1185">Reference proteome</keyword>
<evidence type="ECO:0000256" key="1">
    <source>
        <dbReference type="SAM" id="Phobius"/>
    </source>
</evidence>
<gene>
    <name evidence="2" type="ORF">CCHR01_08055</name>
</gene>
<evidence type="ECO:0000313" key="3">
    <source>
        <dbReference type="Proteomes" id="UP001243330"/>
    </source>
</evidence>
<feature type="transmembrane region" description="Helical" evidence="1">
    <location>
        <begin position="40"/>
        <end position="64"/>
    </location>
</feature>
<accession>A0AAD9EI73</accession>